<dbReference type="GO" id="GO:0035091">
    <property type="term" value="F:phosphatidylinositol binding"/>
    <property type="evidence" value="ECO:0007669"/>
    <property type="project" value="InterPro"/>
</dbReference>
<dbReference type="Proteomes" id="UP000182444">
    <property type="component" value="Chromosome 1D"/>
</dbReference>
<dbReference type="InterPro" id="IPR001683">
    <property type="entry name" value="PX_dom"/>
</dbReference>
<dbReference type="GO" id="GO:0005829">
    <property type="term" value="C:cytosol"/>
    <property type="evidence" value="ECO:0007669"/>
    <property type="project" value="GOC"/>
</dbReference>
<evidence type="ECO:0000256" key="5">
    <source>
        <dbReference type="ARBA" id="ARBA00022927"/>
    </source>
</evidence>
<dbReference type="InterPro" id="IPR051079">
    <property type="entry name" value="Sorting_Nexin_Autophagy"/>
</dbReference>
<dbReference type="PANTHER" id="PTHR46979:SF2">
    <property type="entry name" value="SORTING NEXIN-41"/>
    <property type="match status" value="1"/>
</dbReference>
<evidence type="ECO:0000256" key="6">
    <source>
        <dbReference type="ARBA" id="ARBA00023006"/>
    </source>
</evidence>
<dbReference type="InterPro" id="IPR027267">
    <property type="entry name" value="AH/BAR_dom_sf"/>
</dbReference>
<feature type="compositionally biased region" description="Polar residues" evidence="9">
    <location>
        <begin position="440"/>
        <end position="454"/>
    </location>
</feature>
<evidence type="ECO:0000256" key="2">
    <source>
        <dbReference type="ARBA" id="ARBA00010883"/>
    </source>
</evidence>
<dbReference type="SMART" id="SM00312">
    <property type="entry name" value="PX"/>
    <property type="match status" value="1"/>
</dbReference>
<evidence type="ECO:0000313" key="12">
    <source>
        <dbReference type="EMBL" id="RDW26397.1"/>
    </source>
</evidence>
<evidence type="ECO:0000256" key="1">
    <source>
        <dbReference type="ARBA" id="ARBA00004481"/>
    </source>
</evidence>
<keyword evidence="4" id="KW-0967">Endosome</keyword>
<dbReference type="Proteomes" id="UP000256601">
    <property type="component" value="Unassembled WGS sequence"/>
</dbReference>
<dbReference type="SMR" id="A0A1D8NDN7"/>
<dbReference type="Pfam" id="PF00787">
    <property type="entry name" value="PX"/>
    <property type="match status" value="1"/>
</dbReference>
<feature type="region of interest" description="Disordered" evidence="9">
    <location>
        <begin position="429"/>
        <end position="498"/>
    </location>
</feature>
<keyword evidence="6" id="KW-0072">Autophagy</keyword>
<feature type="domain" description="PX" evidence="10">
    <location>
        <begin position="98"/>
        <end position="236"/>
    </location>
</feature>
<dbReference type="PROSITE" id="PS50195">
    <property type="entry name" value="PX"/>
    <property type="match status" value="1"/>
</dbReference>
<evidence type="ECO:0000256" key="9">
    <source>
        <dbReference type="SAM" id="MobiDB-lite"/>
    </source>
</evidence>
<dbReference type="GO" id="GO:0010008">
    <property type="term" value="C:endosome membrane"/>
    <property type="evidence" value="ECO:0007669"/>
    <property type="project" value="UniProtKB-SubCell"/>
</dbReference>
<evidence type="ECO:0000256" key="7">
    <source>
        <dbReference type="ARBA" id="ARBA00023121"/>
    </source>
</evidence>
<dbReference type="GO" id="GO:0042147">
    <property type="term" value="P:retrograde transport, endosome to Golgi"/>
    <property type="evidence" value="ECO:0007669"/>
    <property type="project" value="InterPro"/>
</dbReference>
<keyword evidence="5" id="KW-0653">Protein transport</keyword>
<evidence type="ECO:0000313" key="14">
    <source>
        <dbReference type="Proteomes" id="UP000256601"/>
    </source>
</evidence>
<protein>
    <submittedName>
        <fullName evidence="12">Sorting nexin-41</fullName>
    </submittedName>
</protein>
<dbReference type="GO" id="GO:0015031">
    <property type="term" value="P:protein transport"/>
    <property type="evidence" value="ECO:0007669"/>
    <property type="project" value="UniProtKB-KW"/>
</dbReference>
<keyword evidence="8" id="KW-0472">Membrane</keyword>
<dbReference type="Gene3D" id="3.30.1520.10">
    <property type="entry name" value="Phox-like domain"/>
    <property type="match status" value="1"/>
</dbReference>
<dbReference type="GO" id="GO:0006914">
    <property type="term" value="P:autophagy"/>
    <property type="evidence" value="ECO:0007669"/>
    <property type="project" value="UniProtKB-KW"/>
</dbReference>
<sequence length="570" mass="62244">MSDFEDNNPFAGADRRDSVSSDATDDGPSASFLATNTTNDFGGASFMAGGGSFYGAASQIGGLGGMGMSAYDPESALANPFDDGSNSFSATPTASITNQNDTAHEATNERTTTASQSNIPPIEIIEANKNHEGTSRGFITYTIRVGDVSVRRRYSEFESLRTTLTRMFPTLIVPPIPEKHSITDYAVAPTKAREDKDMIEHRQRMLQVFLNRCRNLPQISNCIVFQRFLDPHASWSEVLNSPPVSTLPRYSLRAPPVDPSNNVTEAHSYLPIPSANGVVRNRGGDEEGKQEAFFAEAEKTAKEYEAVIGGGLEKVARRILKRYTDIAGDYAELGGRFNALSLEESDSRMAATVEKVGQAIDSNYLATNHLVRELGRQFGEPLAESAQFSGVVRSVLKYRKQKALQLELTSDSLEAKRVTLASLESAEADSQRINDALGRTRSNNGPSTTNSGEQPSASPAPKKSSGFKIPGLSSLNSAFNNMMDADPEASRRQGIGKTREQIGQLEQALEVAQKDIVVANESVEKDLERFRAEREADLKCMIRAFLKCHIDWAKQNLDTWQSAQAEVESM</sequence>
<evidence type="ECO:0000259" key="10">
    <source>
        <dbReference type="PROSITE" id="PS50195"/>
    </source>
</evidence>
<evidence type="ECO:0000256" key="4">
    <source>
        <dbReference type="ARBA" id="ARBA00022753"/>
    </source>
</evidence>
<dbReference type="eggNOG" id="KOG2273">
    <property type="taxonomic scope" value="Eukaryota"/>
</dbReference>
<reference evidence="11 13" key="1">
    <citation type="journal article" date="2016" name="PLoS ONE">
        <title>Sequence Assembly of Yarrowia lipolytica Strain W29/CLIB89 Shows Transposable Element Diversity.</title>
        <authorList>
            <person name="Magnan C."/>
            <person name="Yu J."/>
            <person name="Chang I."/>
            <person name="Jahn E."/>
            <person name="Kanomata Y."/>
            <person name="Wu J."/>
            <person name="Zeller M."/>
            <person name="Oakes M."/>
            <person name="Baldi P."/>
            <person name="Sandmeyer S."/>
        </authorList>
    </citation>
    <scope>NUCLEOTIDE SEQUENCE [LARGE SCALE GENOMIC DNA]</scope>
    <source>
        <strain evidence="11">CLIB89</strain>
        <strain evidence="13">CLIB89(W29)</strain>
    </source>
</reference>
<dbReference type="CDD" id="cd07629">
    <property type="entry name" value="BAR_Atg20p"/>
    <property type="match status" value="1"/>
</dbReference>
<evidence type="ECO:0000313" key="11">
    <source>
        <dbReference type="EMBL" id="AOW03744.1"/>
    </source>
</evidence>
<proteinExistence type="inferred from homology"/>
<dbReference type="Gene3D" id="1.20.1270.60">
    <property type="entry name" value="Arfaptin homology (AH) domain/BAR domain"/>
    <property type="match status" value="1"/>
</dbReference>
<comment type="similarity">
    <text evidence="2">Belongs to the sorting nexin family.</text>
</comment>
<feature type="compositionally biased region" description="Polar residues" evidence="9">
    <location>
        <begin position="84"/>
        <end position="101"/>
    </location>
</feature>
<keyword evidence="3" id="KW-0813">Transport</keyword>
<dbReference type="OMA" id="CRRMKEV"/>
<dbReference type="InterPro" id="IPR036871">
    <property type="entry name" value="PX_dom_sf"/>
</dbReference>
<evidence type="ECO:0000256" key="3">
    <source>
        <dbReference type="ARBA" id="ARBA00022448"/>
    </source>
</evidence>
<dbReference type="OrthoDB" id="289314at2759"/>
<dbReference type="AlphaFoldDB" id="A0A1D8NDN7"/>
<dbReference type="EMBL" id="CP017556">
    <property type="protein sequence ID" value="AOW03744.1"/>
    <property type="molecule type" value="Genomic_DNA"/>
</dbReference>
<gene>
    <name evidence="12" type="ORF">B0I71DRAFT_130888</name>
    <name evidence="11" type="ORF">YALI1_D09956g</name>
</gene>
<evidence type="ECO:0000313" key="13">
    <source>
        <dbReference type="Proteomes" id="UP000182444"/>
    </source>
</evidence>
<dbReference type="KEGG" id="yli:2910905"/>
<reference evidence="12 14" key="2">
    <citation type="submission" date="2018-07" db="EMBL/GenBank/DDBJ databases">
        <title>Draft Genome Assemblies for Five Robust Yarrowia lipolytica Strains Exhibiting High Lipid Production and Pentose Sugar Utilization and Sugar Alcohol Secretion from Undetoxified Lignocellulosic Biomass Hydrolysates.</title>
        <authorList>
            <consortium name="DOE Joint Genome Institute"/>
            <person name="Walker C."/>
            <person name="Ryu S."/>
            <person name="Na H."/>
            <person name="Zane M."/>
            <person name="LaButti K."/>
            <person name="Lipzen A."/>
            <person name="Haridas S."/>
            <person name="Barry K."/>
            <person name="Grigoriev I.V."/>
            <person name="Quarterman J."/>
            <person name="Slininger P."/>
            <person name="Dien B."/>
            <person name="Trinh C.T."/>
        </authorList>
    </citation>
    <scope>NUCLEOTIDE SEQUENCE [LARGE SCALE GENOMIC DNA]</scope>
    <source>
        <strain evidence="12 14">YB392</strain>
    </source>
</reference>
<dbReference type="EMBL" id="KZ858980">
    <property type="protein sequence ID" value="RDW26397.1"/>
    <property type="molecule type" value="Genomic_DNA"/>
</dbReference>
<name>A0A1D8NDN7_YARLL</name>
<dbReference type="CDD" id="cd06867">
    <property type="entry name" value="PX_SNX41_42"/>
    <property type="match status" value="1"/>
</dbReference>
<organism evidence="11 13">
    <name type="scientific">Yarrowia lipolytica</name>
    <name type="common">Candida lipolytica</name>
    <dbReference type="NCBI Taxonomy" id="4952"/>
    <lineage>
        <taxon>Eukaryota</taxon>
        <taxon>Fungi</taxon>
        <taxon>Dikarya</taxon>
        <taxon>Ascomycota</taxon>
        <taxon>Saccharomycotina</taxon>
        <taxon>Dipodascomycetes</taxon>
        <taxon>Dipodascales</taxon>
        <taxon>Dipodascales incertae sedis</taxon>
        <taxon>Yarrowia</taxon>
    </lineage>
</organism>
<dbReference type="InterPro" id="IPR044106">
    <property type="entry name" value="PX_Snx41/Atg20"/>
</dbReference>
<dbReference type="SUPFAM" id="SSF64268">
    <property type="entry name" value="PX domain"/>
    <property type="match status" value="1"/>
</dbReference>
<accession>A0A1D8NDN7</accession>
<dbReference type="VEuPathDB" id="FungiDB:YALI1_D09956g"/>
<comment type="subcellular location">
    <subcellularLocation>
        <location evidence="1">Endosome membrane</location>
        <topology evidence="1">Peripheral membrane protein</topology>
    </subcellularLocation>
</comment>
<dbReference type="VEuPathDB" id="FungiDB:YALI0_D07678g"/>
<feature type="region of interest" description="Disordered" evidence="9">
    <location>
        <begin position="81"/>
        <end position="115"/>
    </location>
</feature>
<evidence type="ECO:0000256" key="8">
    <source>
        <dbReference type="ARBA" id="ARBA00023136"/>
    </source>
</evidence>
<feature type="region of interest" description="Disordered" evidence="9">
    <location>
        <begin position="1"/>
        <end position="31"/>
    </location>
</feature>
<dbReference type="RefSeq" id="XP_502542.1">
    <property type="nucleotide sequence ID" value="XM_502542.1"/>
</dbReference>
<keyword evidence="7" id="KW-0446">Lipid-binding</keyword>
<dbReference type="PANTHER" id="PTHR46979">
    <property type="entry name" value="SORTING NEXIN-41"/>
    <property type="match status" value="1"/>
</dbReference>
<feature type="compositionally biased region" description="Low complexity" evidence="9">
    <location>
        <begin position="455"/>
        <end position="464"/>
    </location>
</feature>
<dbReference type="GeneID" id="2910905"/>